<evidence type="ECO:0000256" key="1">
    <source>
        <dbReference type="SAM" id="MobiDB-lite"/>
    </source>
</evidence>
<accession>A0A914N7G6</accession>
<dbReference type="AlphaFoldDB" id="A0A914N7G6"/>
<sequence>MPIISRYTSRASWTGIANWPWPVAARKTSLPGSPIGPAMPISPGGPGKPTGPDGPFVPATPERPGMPGVLKI</sequence>
<reference evidence="3" key="1">
    <citation type="submission" date="2022-11" db="UniProtKB">
        <authorList>
            <consortium name="WormBaseParasite"/>
        </authorList>
    </citation>
    <scope>IDENTIFICATION</scope>
</reference>
<proteinExistence type="predicted"/>
<evidence type="ECO:0000313" key="3">
    <source>
        <dbReference type="WBParaSite" id="Minc3s04019g35300"/>
    </source>
</evidence>
<dbReference type="Proteomes" id="UP000887563">
    <property type="component" value="Unplaced"/>
</dbReference>
<keyword evidence="2" id="KW-1185">Reference proteome</keyword>
<feature type="region of interest" description="Disordered" evidence="1">
    <location>
        <begin position="32"/>
        <end position="72"/>
    </location>
</feature>
<dbReference type="WBParaSite" id="Minc3s04019g35300">
    <property type="protein sequence ID" value="Minc3s04019g35300"/>
    <property type="gene ID" value="Minc3s04019g35300"/>
</dbReference>
<protein>
    <submittedName>
        <fullName evidence="3">Candidate secreted effector</fullName>
    </submittedName>
</protein>
<name>A0A914N7G6_MELIC</name>
<evidence type="ECO:0000313" key="2">
    <source>
        <dbReference type="Proteomes" id="UP000887563"/>
    </source>
</evidence>
<organism evidence="2 3">
    <name type="scientific">Meloidogyne incognita</name>
    <name type="common">Southern root-knot nematode worm</name>
    <name type="synonym">Oxyuris incognita</name>
    <dbReference type="NCBI Taxonomy" id="6306"/>
    <lineage>
        <taxon>Eukaryota</taxon>
        <taxon>Metazoa</taxon>
        <taxon>Ecdysozoa</taxon>
        <taxon>Nematoda</taxon>
        <taxon>Chromadorea</taxon>
        <taxon>Rhabditida</taxon>
        <taxon>Tylenchina</taxon>
        <taxon>Tylenchomorpha</taxon>
        <taxon>Tylenchoidea</taxon>
        <taxon>Meloidogynidae</taxon>
        <taxon>Meloidogyninae</taxon>
        <taxon>Meloidogyne</taxon>
        <taxon>Meloidogyne incognita group</taxon>
    </lineage>
</organism>